<keyword evidence="1" id="KW-0175">Coiled coil</keyword>
<dbReference type="GeneID" id="98142101"/>
<feature type="compositionally biased region" description="Polar residues" evidence="2">
    <location>
        <begin position="1"/>
        <end position="31"/>
    </location>
</feature>
<comment type="caution">
    <text evidence="3">The sequence shown here is derived from an EMBL/GenBank/DDBJ whole genome shotgun (WGS) entry which is preliminary data.</text>
</comment>
<feature type="region of interest" description="Disordered" evidence="2">
    <location>
        <begin position="1"/>
        <end position="160"/>
    </location>
</feature>
<keyword evidence="4" id="KW-1185">Reference proteome</keyword>
<dbReference type="Proteomes" id="UP001610432">
    <property type="component" value="Unassembled WGS sequence"/>
</dbReference>
<reference evidence="3 4" key="1">
    <citation type="submission" date="2024-07" db="EMBL/GenBank/DDBJ databases">
        <title>Section-level genome sequencing and comparative genomics of Aspergillus sections Usti and Cavernicolus.</title>
        <authorList>
            <consortium name="Lawrence Berkeley National Laboratory"/>
            <person name="Nybo J.L."/>
            <person name="Vesth T.C."/>
            <person name="Theobald S."/>
            <person name="Frisvad J.C."/>
            <person name="Larsen T.O."/>
            <person name="Kjaerboelling I."/>
            <person name="Rothschild-Mancinelli K."/>
            <person name="Lyhne E.K."/>
            <person name="Kogle M.E."/>
            <person name="Barry K."/>
            <person name="Clum A."/>
            <person name="Na H."/>
            <person name="Ledsgaard L."/>
            <person name="Lin J."/>
            <person name="Lipzen A."/>
            <person name="Kuo A."/>
            <person name="Riley R."/>
            <person name="Mondo S."/>
            <person name="Labutti K."/>
            <person name="Haridas S."/>
            <person name="Pangalinan J."/>
            <person name="Salamov A.A."/>
            <person name="Simmons B.A."/>
            <person name="Magnuson J.K."/>
            <person name="Chen J."/>
            <person name="Drula E."/>
            <person name="Henrissat B."/>
            <person name="Wiebenga A."/>
            <person name="Lubbers R.J."/>
            <person name="Gomes A.C."/>
            <person name="Macurrencykelacurrency M.R."/>
            <person name="Stajich J."/>
            <person name="Grigoriev I.V."/>
            <person name="Mortensen U.H."/>
            <person name="De Vries R.P."/>
            <person name="Baker S.E."/>
            <person name="Andersen M.R."/>
        </authorList>
    </citation>
    <scope>NUCLEOTIDE SEQUENCE [LARGE SCALE GENOMIC DNA]</scope>
    <source>
        <strain evidence="3 4">CBS 449.75</strain>
    </source>
</reference>
<organism evidence="3 4">
    <name type="scientific">Aspergillus lucknowensis</name>
    <dbReference type="NCBI Taxonomy" id="176173"/>
    <lineage>
        <taxon>Eukaryota</taxon>
        <taxon>Fungi</taxon>
        <taxon>Dikarya</taxon>
        <taxon>Ascomycota</taxon>
        <taxon>Pezizomycotina</taxon>
        <taxon>Eurotiomycetes</taxon>
        <taxon>Eurotiomycetidae</taxon>
        <taxon>Eurotiales</taxon>
        <taxon>Aspergillaceae</taxon>
        <taxon>Aspergillus</taxon>
        <taxon>Aspergillus subgen. Nidulantes</taxon>
    </lineage>
</organism>
<proteinExistence type="predicted"/>
<feature type="compositionally biased region" description="Polar residues" evidence="2">
    <location>
        <begin position="51"/>
        <end position="66"/>
    </location>
</feature>
<dbReference type="RefSeq" id="XP_070889022.1">
    <property type="nucleotide sequence ID" value="XM_071027029.1"/>
</dbReference>
<evidence type="ECO:0000313" key="4">
    <source>
        <dbReference type="Proteomes" id="UP001610432"/>
    </source>
</evidence>
<feature type="coiled-coil region" evidence="1">
    <location>
        <begin position="184"/>
        <end position="247"/>
    </location>
</feature>
<sequence>MTPKQNGGQKSTTKPVGQVPTSEGAPWSNNMAKMPALSLSVPERQRPNLPSKDNASIPHETQNRTTDAPGLSPASSGTTPSTQTVGNTGNDEVGGNTATTTANPEGSNTAGGTASGAPLKPPAQPPAPQPAKVYPQGPPTQYPRPAVLAPVSTPVPQEGPTSAQCMEGAVFLMTRFIQLQCNKIVAENQEFTALRRKVHEMESQDRDSREKMETKVEDIEMSGRARIFDLEKQVAELTNETKQMRDEYAQNNTFIQKLRHVWAPNA</sequence>
<accession>A0ABR4M2Q2</accession>
<protein>
    <submittedName>
        <fullName evidence="3">Uncharacterized protein</fullName>
    </submittedName>
</protein>
<feature type="compositionally biased region" description="Pro residues" evidence="2">
    <location>
        <begin position="119"/>
        <end position="129"/>
    </location>
</feature>
<dbReference type="EMBL" id="JBFXLQ010000007">
    <property type="protein sequence ID" value="KAL2870043.1"/>
    <property type="molecule type" value="Genomic_DNA"/>
</dbReference>
<evidence type="ECO:0000313" key="3">
    <source>
        <dbReference type="EMBL" id="KAL2870043.1"/>
    </source>
</evidence>
<name>A0ABR4M2Q2_9EURO</name>
<feature type="compositionally biased region" description="Polar residues" evidence="2">
    <location>
        <begin position="73"/>
        <end position="105"/>
    </location>
</feature>
<feature type="compositionally biased region" description="Low complexity" evidence="2">
    <location>
        <begin position="106"/>
        <end position="118"/>
    </location>
</feature>
<evidence type="ECO:0000256" key="1">
    <source>
        <dbReference type="SAM" id="Coils"/>
    </source>
</evidence>
<evidence type="ECO:0000256" key="2">
    <source>
        <dbReference type="SAM" id="MobiDB-lite"/>
    </source>
</evidence>
<gene>
    <name evidence="3" type="ORF">BJX67DRAFT_304026</name>
</gene>